<organism evidence="2 3">
    <name type="scientific">Cirrhinus mrigala</name>
    <name type="common">Mrigala</name>
    <dbReference type="NCBI Taxonomy" id="683832"/>
    <lineage>
        <taxon>Eukaryota</taxon>
        <taxon>Metazoa</taxon>
        <taxon>Chordata</taxon>
        <taxon>Craniata</taxon>
        <taxon>Vertebrata</taxon>
        <taxon>Euteleostomi</taxon>
        <taxon>Actinopterygii</taxon>
        <taxon>Neopterygii</taxon>
        <taxon>Teleostei</taxon>
        <taxon>Ostariophysi</taxon>
        <taxon>Cypriniformes</taxon>
        <taxon>Cyprinidae</taxon>
        <taxon>Labeoninae</taxon>
        <taxon>Labeonini</taxon>
        <taxon>Cirrhinus</taxon>
    </lineage>
</organism>
<accession>A0ABD0MS20</accession>
<protein>
    <submittedName>
        <fullName evidence="2">Uncharacterized protein</fullName>
    </submittedName>
</protein>
<keyword evidence="3" id="KW-1185">Reference proteome</keyword>
<reference evidence="2 3" key="1">
    <citation type="submission" date="2024-05" db="EMBL/GenBank/DDBJ databases">
        <title>Genome sequencing and assembly of Indian major carp, Cirrhinus mrigala (Hamilton, 1822).</title>
        <authorList>
            <person name="Mohindra V."/>
            <person name="Chowdhury L.M."/>
            <person name="Lal K."/>
            <person name="Jena J.K."/>
        </authorList>
    </citation>
    <scope>NUCLEOTIDE SEQUENCE [LARGE SCALE GENOMIC DNA]</scope>
    <source>
        <strain evidence="2">CM1030</strain>
        <tissue evidence="2">Blood</tissue>
    </source>
</reference>
<dbReference type="Proteomes" id="UP001529510">
    <property type="component" value="Unassembled WGS sequence"/>
</dbReference>
<comment type="caution">
    <text evidence="2">The sequence shown here is derived from an EMBL/GenBank/DDBJ whole genome shotgun (WGS) entry which is preliminary data.</text>
</comment>
<evidence type="ECO:0000313" key="3">
    <source>
        <dbReference type="Proteomes" id="UP001529510"/>
    </source>
</evidence>
<proteinExistence type="predicted"/>
<evidence type="ECO:0000256" key="1">
    <source>
        <dbReference type="SAM" id="MobiDB-lite"/>
    </source>
</evidence>
<feature type="region of interest" description="Disordered" evidence="1">
    <location>
        <begin position="1"/>
        <end position="50"/>
    </location>
</feature>
<dbReference type="AlphaFoldDB" id="A0ABD0MS20"/>
<feature type="compositionally biased region" description="Basic and acidic residues" evidence="1">
    <location>
        <begin position="84"/>
        <end position="95"/>
    </location>
</feature>
<dbReference type="EMBL" id="JAMKFB020000177">
    <property type="protein sequence ID" value="KAL0152843.1"/>
    <property type="molecule type" value="Genomic_DNA"/>
</dbReference>
<evidence type="ECO:0000313" key="2">
    <source>
        <dbReference type="EMBL" id="KAL0152843.1"/>
    </source>
</evidence>
<name>A0ABD0MS20_CIRMR</name>
<gene>
    <name evidence="2" type="ORF">M9458_051852</name>
</gene>
<feature type="region of interest" description="Disordered" evidence="1">
    <location>
        <begin position="73"/>
        <end position="95"/>
    </location>
</feature>
<sequence length="95" mass="10528">MEKRQIAISSSSEGDKGTLPKETPCSESAAVKERTVTEQQCSESKPCEGKTLTDQPVLSLWDSEREQVIRKAATEIPHSESATSEERDCNRNTPF</sequence>